<evidence type="ECO:0008006" key="4">
    <source>
        <dbReference type="Google" id="ProtNLM"/>
    </source>
</evidence>
<proteinExistence type="predicted"/>
<dbReference type="AlphaFoldDB" id="A0A391NZX9"/>
<dbReference type="SUPFAM" id="SSF82171">
    <property type="entry name" value="DPP6 N-terminal domain-like"/>
    <property type="match status" value="1"/>
</dbReference>
<evidence type="ECO:0000256" key="1">
    <source>
        <dbReference type="SAM" id="Phobius"/>
    </source>
</evidence>
<evidence type="ECO:0000313" key="2">
    <source>
        <dbReference type="EMBL" id="GCA66841.1"/>
    </source>
</evidence>
<keyword evidence="1" id="KW-0812">Transmembrane</keyword>
<keyword evidence="3" id="KW-1185">Reference proteome</keyword>
<gene>
    <name evidence="2" type="ORF">KGMB01110_12770</name>
</gene>
<dbReference type="Gene3D" id="3.90.70.10">
    <property type="entry name" value="Cysteine proteinases"/>
    <property type="match status" value="1"/>
</dbReference>
<name>A0A391NZX9_9FIRM</name>
<protein>
    <recommendedName>
        <fullName evidence="4">Peptidase C39-like domain-containing protein</fullName>
    </recommendedName>
</protein>
<evidence type="ECO:0000313" key="3">
    <source>
        <dbReference type="Proteomes" id="UP000265643"/>
    </source>
</evidence>
<dbReference type="RefSeq" id="WP_119297873.1">
    <property type="nucleotide sequence ID" value="NZ_BHGK01000001.1"/>
</dbReference>
<reference evidence="3" key="1">
    <citation type="submission" date="2018-09" db="EMBL/GenBank/DDBJ databases">
        <title>Draft Genome Sequence of Mediterraneibacter sp. KCTC 15684.</title>
        <authorList>
            <person name="Kim J.S."/>
            <person name="Han K.I."/>
            <person name="Suh M.K."/>
            <person name="Lee K.C."/>
            <person name="Eom M.K."/>
            <person name="Lee J.H."/>
            <person name="Park S.H."/>
            <person name="Kang S.W."/>
            <person name="Park J.E."/>
            <person name="Oh B.S."/>
            <person name="Yu S.Y."/>
            <person name="Choi S.H."/>
            <person name="Lee D.H."/>
            <person name="Yoon H."/>
            <person name="Kim B."/>
            <person name="Yang S.J."/>
            <person name="Lee J.S."/>
        </authorList>
    </citation>
    <scope>NUCLEOTIDE SEQUENCE [LARGE SCALE GENOMIC DNA]</scope>
    <source>
        <strain evidence="3">KCTC 15684</strain>
    </source>
</reference>
<dbReference type="Proteomes" id="UP000265643">
    <property type="component" value="Unassembled WGS sequence"/>
</dbReference>
<keyword evidence="1" id="KW-1133">Transmembrane helix</keyword>
<organism evidence="2 3">
    <name type="scientific">Mediterraneibacter butyricigenes</name>
    <dbReference type="NCBI Taxonomy" id="2316025"/>
    <lineage>
        <taxon>Bacteria</taxon>
        <taxon>Bacillati</taxon>
        <taxon>Bacillota</taxon>
        <taxon>Clostridia</taxon>
        <taxon>Lachnospirales</taxon>
        <taxon>Lachnospiraceae</taxon>
        <taxon>Mediterraneibacter</taxon>
    </lineage>
</organism>
<comment type="caution">
    <text evidence="2">The sequence shown here is derived from an EMBL/GenBank/DDBJ whole genome shotgun (WGS) entry which is preliminary data.</text>
</comment>
<dbReference type="EMBL" id="BHGK01000001">
    <property type="protein sequence ID" value="GCA66841.1"/>
    <property type="molecule type" value="Genomic_DNA"/>
</dbReference>
<sequence length="817" mass="91243">MNNRLIGNRASVTGIWKRVGILAAVFVVAVIVISAVTNRGSDDLTVDLEAATLPRVHFLVEDQEVNALVGYKDEMDLTAMRDTITPLDSEGNAEAEIERNGNTIDQVTYALSSLDGEKTYKTGAGKESNGVVKLAIGDKLKAGEEANLTVTLTIDGKDVHYYTRVVAPEDLNIKECLDFVKEFHDNTFSEDGVAFVGTYLESNEDGDNNTYQTVTIHSDSNHVMWGDLAPEVKGDVQWDIKESNSTYTSILARYQVTCKEGDEATLYNVREFFRVRLNKDTLYLLDYDRTMNQVFDGSAKVLSEKGINLGIASTDAQYKTNKNGTIVAFVQERDLWSYDQKNDNLSLVFSFSNTEEDDVRNWYDQHQIRILDVENNGSTTFAVYGYMNRGQHEGHVGVNIYYYDIEKNDIEEKAFIPSNKSFVIAENELGHMVYYSKDQEKLFVVTGGTIYEVTLKNNQQNKIAEGLEEGQYAASEDGHLLAYNEKVKDGKPSKVKVMNLKTGKSYEVEGAEGETLHPLGFISSDFICGIAKESQKGKTVSGEEITPMERLEIISSKNEVVKTYQADNIYISDIIVEKNMVTVNRVTKNGDLYTGTTQDYITNNEEKNQSSITAEAYLSETKGREMRLTFEEGISDQQPKVLRPKIVEQENVTTLKLESPQKATRYYAYGMGNLQGVYEKASYAIQKAETVSGVVISSDQHYIWEKGNRDLVYDTGVGSFKVENKTALEACRDYMQQYEASEVDLTGCTIEEILYVINKGMPVIAVLDQNQAVLLTAYNSGTVTYVNPATGEKNAVAFDAMDQMTVATGHTYIGYVK</sequence>
<accession>A0A391NZX9</accession>
<feature type="transmembrane region" description="Helical" evidence="1">
    <location>
        <begin position="20"/>
        <end position="37"/>
    </location>
</feature>
<keyword evidence="1" id="KW-0472">Membrane</keyword>